<dbReference type="Proteomes" id="UP000003009">
    <property type="component" value="Unassembled WGS sequence"/>
</dbReference>
<proteinExistence type="predicted"/>
<accession>C4GJL4</accession>
<comment type="caution">
    <text evidence="1">The sequence shown here is derived from an EMBL/GenBank/DDBJ whole genome shotgun (WGS) entry which is preliminary data.</text>
</comment>
<evidence type="ECO:0000313" key="1">
    <source>
        <dbReference type="EMBL" id="EEP67986.1"/>
    </source>
</evidence>
<dbReference type="EMBL" id="ACJW02000003">
    <property type="protein sequence ID" value="EEP67986.1"/>
    <property type="molecule type" value="Genomic_DNA"/>
</dbReference>
<gene>
    <name evidence="1" type="ORF">GCWU000324_02237</name>
</gene>
<keyword evidence="2" id="KW-1185">Reference proteome</keyword>
<sequence length="43" mass="5098">MFSGCRKCFQNAANVFRTPQMFYVRITPLKMLLYSICHSIRPK</sequence>
<dbReference type="AlphaFoldDB" id="C4GJL4"/>
<dbReference type="STRING" id="629741.GCWU000324_02237"/>
<organism evidence="1 2">
    <name type="scientific">Kingella oralis ATCC 51147</name>
    <dbReference type="NCBI Taxonomy" id="629741"/>
    <lineage>
        <taxon>Bacteria</taxon>
        <taxon>Pseudomonadati</taxon>
        <taxon>Pseudomonadota</taxon>
        <taxon>Betaproteobacteria</taxon>
        <taxon>Neisseriales</taxon>
        <taxon>Neisseriaceae</taxon>
        <taxon>Kingella</taxon>
    </lineage>
</organism>
<evidence type="ECO:0000313" key="2">
    <source>
        <dbReference type="Proteomes" id="UP000003009"/>
    </source>
</evidence>
<dbReference type="HOGENOM" id="CLU_3234792_0_0_4"/>
<protein>
    <submittedName>
        <fullName evidence="1">Uncharacterized protein</fullName>
    </submittedName>
</protein>
<name>C4GJL4_9NEIS</name>
<reference evidence="1" key="1">
    <citation type="submission" date="2009-04" db="EMBL/GenBank/DDBJ databases">
        <authorList>
            <person name="Weinstock G."/>
            <person name="Sodergren E."/>
            <person name="Clifton S."/>
            <person name="Fulton L."/>
            <person name="Fulton B."/>
            <person name="Courtney L."/>
            <person name="Fronick C."/>
            <person name="Harrison M."/>
            <person name="Strong C."/>
            <person name="Farmer C."/>
            <person name="Delahaunty K."/>
            <person name="Markovic C."/>
            <person name="Hall O."/>
            <person name="Minx P."/>
            <person name="Tomlinson C."/>
            <person name="Mitreva M."/>
            <person name="Nelson J."/>
            <person name="Hou S."/>
            <person name="Wollam A."/>
            <person name="Pepin K.H."/>
            <person name="Johnson M."/>
            <person name="Bhonagiri V."/>
            <person name="Nash W.E."/>
            <person name="Warren W."/>
            <person name="Chinwalla A."/>
            <person name="Mardis E.R."/>
            <person name="Wilson R.K."/>
        </authorList>
    </citation>
    <scope>NUCLEOTIDE SEQUENCE [LARGE SCALE GENOMIC DNA]</scope>
    <source>
        <strain evidence="1">ATCC 51147</strain>
    </source>
</reference>